<reference evidence="3 5" key="2">
    <citation type="submission" date="2023-11" db="EMBL/GenBank/DDBJ databases">
        <title>MicrobeMod: A computational toolkit for identifying prokaryotic methylation and restriction-modification with nanopore sequencing.</title>
        <authorList>
            <person name="Crits-Christoph A."/>
            <person name="Kang S.C."/>
            <person name="Lee H."/>
            <person name="Ostrov N."/>
        </authorList>
    </citation>
    <scope>NUCLEOTIDE SEQUENCE [LARGE SCALE GENOMIC DNA]</scope>
    <source>
        <strain evidence="3 5">ATCC 23090</strain>
    </source>
</reference>
<dbReference type="EMBL" id="CP140154">
    <property type="protein sequence ID" value="WQG90455.1"/>
    <property type="molecule type" value="Genomic_DNA"/>
</dbReference>
<dbReference type="STRING" id="1004.SAMN05661012_05735"/>
<dbReference type="RefSeq" id="WP_143150923.1">
    <property type="nucleotide sequence ID" value="NZ_CP139972.1"/>
</dbReference>
<name>A0A1K1SM71_9BACT</name>
<gene>
    <name evidence="2" type="ORF">SAMN05661012_05735</name>
    <name evidence="3" type="ORF">SR876_03030</name>
</gene>
<feature type="transmembrane region" description="Helical" evidence="1">
    <location>
        <begin position="72"/>
        <end position="105"/>
    </location>
</feature>
<organism evidence="2 4">
    <name type="scientific">Chitinophaga sancti</name>
    <dbReference type="NCBI Taxonomy" id="1004"/>
    <lineage>
        <taxon>Bacteria</taxon>
        <taxon>Pseudomonadati</taxon>
        <taxon>Bacteroidota</taxon>
        <taxon>Chitinophagia</taxon>
        <taxon>Chitinophagales</taxon>
        <taxon>Chitinophagaceae</taxon>
        <taxon>Chitinophaga</taxon>
    </lineage>
</organism>
<keyword evidence="1" id="KW-0812">Transmembrane</keyword>
<accession>A0A1K1SM71</accession>
<evidence type="ECO:0000313" key="3">
    <source>
        <dbReference type="EMBL" id="WQG90455.1"/>
    </source>
</evidence>
<dbReference type="Proteomes" id="UP000183788">
    <property type="component" value="Unassembled WGS sequence"/>
</dbReference>
<keyword evidence="1" id="KW-1133">Transmembrane helix</keyword>
<reference evidence="2 4" key="1">
    <citation type="submission" date="2016-11" db="EMBL/GenBank/DDBJ databases">
        <authorList>
            <person name="Jaros S."/>
            <person name="Januszkiewicz K."/>
            <person name="Wedrychowicz H."/>
        </authorList>
    </citation>
    <scope>NUCLEOTIDE SEQUENCE [LARGE SCALE GENOMIC DNA]</scope>
    <source>
        <strain evidence="2 4">DSM 784</strain>
    </source>
</reference>
<evidence type="ECO:0000313" key="5">
    <source>
        <dbReference type="Proteomes" id="UP001326715"/>
    </source>
</evidence>
<protein>
    <submittedName>
        <fullName evidence="2">Uncharacterized protein</fullName>
    </submittedName>
</protein>
<proteinExistence type="predicted"/>
<evidence type="ECO:0000313" key="2">
    <source>
        <dbReference type="EMBL" id="SFW85417.1"/>
    </source>
</evidence>
<sequence length="179" mass="20041">MNQTLSQEQKKEIRRSILNSEFNLESTVRRLMNEGFSEALAQQLVVAEVQAFKKWIVEKAIRDKKEKETKGIALLVVMLCALFGGVFGVHSLMGVIAMTGIAGIAGFFGFRSKPLAGVLSAMILAFIFPYTYTWYLSGRTTYINIELLIPMFIALAPAAIVYYLLAFTVYANTDEDDNY</sequence>
<dbReference type="EMBL" id="FPIZ01000026">
    <property type="protein sequence ID" value="SFW85417.1"/>
    <property type="molecule type" value="Genomic_DNA"/>
</dbReference>
<evidence type="ECO:0000313" key="4">
    <source>
        <dbReference type="Proteomes" id="UP000183788"/>
    </source>
</evidence>
<keyword evidence="5" id="KW-1185">Reference proteome</keyword>
<keyword evidence="1" id="KW-0472">Membrane</keyword>
<dbReference type="AlphaFoldDB" id="A0A1K1SM71"/>
<feature type="transmembrane region" description="Helical" evidence="1">
    <location>
        <begin position="147"/>
        <end position="171"/>
    </location>
</feature>
<dbReference type="OrthoDB" id="675862at2"/>
<evidence type="ECO:0000256" key="1">
    <source>
        <dbReference type="SAM" id="Phobius"/>
    </source>
</evidence>
<dbReference type="Proteomes" id="UP001326715">
    <property type="component" value="Chromosome"/>
</dbReference>
<feature type="transmembrane region" description="Helical" evidence="1">
    <location>
        <begin position="117"/>
        <end position="135"/>
    </location>
</feature>